<dbReference type="AlphaFoldDB" id="A0A6G0WGT7"/>
<dbReference type="Proteomes" id="UP000481153">
    <property type="component" value="Unassembled WGS sequence"/>
</dbReference>
<organism evidence="2 3">
    <name type="scientific">Aphanomyces euteiches</name>
    <dbReference type="NCBI Taxonomy" id="100861"/>
    <lineage>
        <taxon>Eukaryota</taxon>
        <taxon>Sar</taxon>
        <taxon>Stramenopiles</taxon>
        <taxon>Oomycota</taxon>
        <taxon>Saprolegniomycetes</taxon>
        <taxon>Saprolegniales</taxon>
        <taxon>Verrucalvaceae</taxon>
        <taxon>Aphanomyces</taxon>
    </lineage>
</organism>
<feature type="coiled-coil region" evidence="1">
    <location>
        <begin position="170"/>
        <end position="197"/>
    </location>
</feature>
<reference evidence="2 3" key="1">
    <citation type="submission" date="2019-07" db="EMBL/GenBank/DDBJ databases">
        <title>Genomics analysis of Aphanomyces spp. identifies a new class of oomycete effector associated with host adaptation.</title>
        <authorList>
            <person name="Gaulin E."/>
        </authorList>
    </citation>
    <scope>NUCLEOTIDE SEQUENCE [LARGE SCALE GENOMIC DNA]</scope>
    <source>
        <strain evidence="2 3">ATCC 201684</strain>
    </source>
</reference>
<name>A0A6G0WGT7_9STRA</name>
<proteinExistence type="predicted"/>
<evidence type="ECO:0000313" key="3">
    <source>
        <dbReference type="Proteomes" id="UP000481153"/>
    </source>
</evidence>
<dbReference type="EMBL" id="VJMJ01000218">
    <property type="protein sequence ID" value="KAF0726344.1"/>
    <property type="molecule type" value="Genomic_DNA"/>
</dbReference>
<evidence type="ECO:0000313" key="2">
    <source>
        <dbReference type="EMBL" id="KAF0726344.1"/>
    </source>
</evidence>
<dbReference type="VEuPathDB" id="FungiDB:AeMF1_012956"/>
<gene>
    <name evidence="2" type="ORF">Ae201684_015366</name>
</gene>
<sequence length="218" mass="24975">MQGVPADVSCFTKIFSLRHGSHVKKIESEAKINEWLVIVRTSRVSLSIYKYGNKIMTKDHFVEFTAACIAPPSQDRSGAPSEATIQKFIVKLHDKWDSTWEGDYPKWRLWATHIVKPPSLAWESRVHQGPPPHVFARLRPKTSLHEAQIERFGRQMRTALDVVLGSIAELDQLNAAIEQINNAVDIVEERMKLFQQALLSKREILVVHGKRYITDPRE</sequence>
<accession>A0A6G0WGT7</accession>
<keyword evidence="1" id="KW-0175">Coiled coil</keyword>
<comment type="caution">
    <text evidence="2">The sequence shown here is derived from an EMBL/GenBank/DDBJ whole genome shotgun (WGS) entry which is preliminary data.</text>
</comment>
<evidence type="ECO:0000256" key="1">
    <source>
        <dbReference type="SAM" id="Coils"/>
    </source>
</evidence>
<protein>
    <submittedName>
        <fullName evidence="2">Uncharacterized protein</fullName>
    </submittedName>
</protein>
<keyword evidence="3" id="KW-1185">Reference proteome</keyword>